<dbReference type="AlphaFoldDB" id="A0ABD5PZJ8"/>
<feature type="compositionally biased region" description="Basic and acidic residues" evidence="1">
    <location>
        <begin position="10"/>
        <end position="23"/>
    </location>
</feature>
<protein>
    <submittedName>
        <fullName evidence="2">Uncharacterized protein</fullName>
    </submittedName>
</protein>
<dbReference type="Proteomes" id="UP001595945">
    <property type="component" value="Unassembled WGS sequence"/>
</dbReference>
<proteinExistence type="predicted"/>
<dbReference type="GeneID" id="73046972"/>
<sequence length="129" mass="14956">MTDDAPTFDIPRRPERVYPRDGGVEYEGGTVFRLSPEPERPERELAALVESVLDGDRYTYGDWFELPAPVYLVHDERHSTAFRIVIRYGSVEFHVLPETAEEALRGMYSRLREFGECRWSVACETTRPD</sequence>
<evidence type="ECO:0000256" key="1">
    <source>
        <dbReference type="SAM" id="MobiDB-lite"/>
    </source>
</evidence>
<evidence type="ECO:0000313" key="3">
    <source>
        <dbReference type="Proteomes" id="UP001595945"/>
    </source>
</evidence>
<gene>
    <name evidence="2" type="ORF">ACFO9K_05515</name>
</gene>
<organism evidence="2 3">
    <name type="scientific">Halorussus aquaticus</name>
    <dbReference type="NCBI Taxonomy" id="2953748"/>
    <lineage>
        <taxon>Archaea</taxon>
        <taxon>Methanobacteriati</taxon>
        <taxon>Methanobacteriota</taxon>
        <taxon>Stenosarchaea group</taxon>
        <taxon>Halobacteria</taxon>
        <taxon>Halobacteriales</taxon>
        <taxon>Haladaptataceae</taxon>
        <taxon>Halorussus</taxon>
    </lineage>
</organism>
<name>A0ABD5PZJ8_9EURY</name>
<keyword evidence="3" id="KW-1185">Reference proteome</keyword>
<comment type="caution">
    <text evidence="2">The sequence shown here is derived from an EMBL/GenBank/DDBJ whole genome shotgun (WGS) entry which is preliminary data.</text>
</comment>
<feature type="region of interest" description="Disordered" evidence="1">
    <location>
        <begin position="1"/>
        <end position="23"/>
    </location>
</feature>
<accession>A0ABD5PZJ8</accession>
<dbReference type="RefSeq" id="WP_254270300.1">
    <property type="nucleotide sequence ID" value="NZ_CP100401.1"/>
</dbReference>
<reference evidence="2 3" key="1">
    <citation type="journal article" date="2019" name="Int. J. Syst. Evol. Microbiol.">
        <title>The Global Catalogue of Microorganisms (GCM) 10K type strain sequencing project: providing services to taxonomists for standard genome sequencing and annotation.</title>
        <authorList>
            <consortium name="The Broad Institute Genomics Platform"/>
            <consortium name="The Broad Institute Genome Sequencing Center for Infectious Disease"/>
            <person name="Wu L."/>
            <person name="Ma J."/>
        </authorList>
    </citation>
    <scope>NUCLEOTIDE SEQUENCE [LARGE SCALE GENOMIC DNA]</scope>
    <source>
        <strain evidence="2 3">XZYJ18</strain>
    </source>
</reference>
<dbReference type="EMBL" id="JBHSHT010000001">
    <property type="protein sequence ID" value="MFC4823711.1"/>
    <property type="molecule type" value="Genomic_DNA"/>
</dbReference>
<evidence type="ECO:0000313" key="2">
    <source>
        <dbReference type="EMBL" id="MFC4823711.1"/>
    </source>
</evidence>